<evidence type="ECO:0000313" key="2">
    <source>
        <dbReference type="Proteomes" id="UP000805649"/>
    </source>
</evidence>
<keyword evidence="1" id="KW-0378">Hydrolase</keyword>
<keyword evidence="2" id="KW-1185">Reference proteome</keyword>
<gene>
    <name evidence="1" type="ORF">CTRU02_201533</name>
</gene>
<accession>A0ACC3ZHN3</accession>
<proteinExistence type="predicted"/>
<dbReference type="EMBL" id="VUJX02000001">
    <property type="protein sequence ID" value="KAL0943646.1"/>
    <property type="molecule type" value="Genomic_DNA"/>
</dbReference>
<protein>
    <submittedName>
        <fullName evidence="1">Glycoside hydrolase family 3</fullName>
    </submittedName>
</protein>
<evidence type="ECO:0000313" key="1">
    <source>
        <dbReference type="EMBL" id="KAL0943646.1"/>
    </source>
</evidence>
<reference evidence="1 2" key="1">
    <citation type="journal article" date="2020" name="Phytopathology">
        <title>Genome Sequence Resources of Colletotrichum truncatum, C. plurivorum, C. musicola, and C. sojae: Four Species Pathogenic to Soybean (Glycine max).</title>
        <authorList>
            <person name="Rogerio F."/>
            <person name="Boufleur T.R."/>
            <person name="Ciampi-Guillardi M."/>
            <person name="Sukno S.A."/>
            <person name="Thon M.R."/>
            <person name="Massola Junior N.S."/>
            <person name="Baroncelli R."/>
        </authorList>
    </citation>
    <scope>NUCLEOTIDE SEQUENCE [LARGE SCALE GENOMIC DNA]</scope>
    <source>
        <strain evidence="1 2">CMES1059</strain>
    </source>
</reference>
<comment type="caution">
    <text evidence="1">The sequence shown here is derived from an EMBL/GenBank/DDBJ whole genome shotgun (WGS) entry which is preliminary data.</text>
</comment>
<name>A0ACC3ZHN3_COLTU</name>
<dbReference type="Proteomes" id="UP000805649">
    <property type="component" value="Unassembled WGS sequence"/>
</dbReference>
<sequence length="548" mass="61294">MRYSPEMQIDHHVGSRNSPSLTQSASATLVRDRQDCIPLQKILLEDDIIVLLTPVVVPDNGHVKNESDPFEPLGRAIATRHSMVRHVPYTKRGGINNIHFEFIKRAKAIVFVISGPPIDGDVSQVELADVARSMANERPQILVACCNTQVYDVTAHDFATIVQVTGYIPSDLELAASIIFGDQRVSITNAVPVQNLIIAPQHWPAEVCGPDMTPIHQLWTECLPPRYHLPLYALVLLLRRDGYAMNYVVREPETRQIVGFCATYTTFTDSDQENLLGSLAILIVKTAYRGRGIGLSLHNFALKQLQRTRGVNRLQLGSTFPRLLYGVPSDFFAKEWFSRRGWQVNGKQPGQGLEASDWLLKFDDMPVTVLSSAGLSFRRCSFMDFHLALEIVDRDAVRKGNMGWYDQYARLDGTPHIEDIILGFEGETIVAVALTYIPNSGSPVDEDLPWAKSIGTDVGGVTCICITGLCNTGSGRGFQWAHKNPDDNREMVNSRDSVMIRLLDTCVKMLAERGMRQMFIDGVKGGETGFQSLGFREWARYKDVWRKV</sequence>
<organism evidence="1 2">
    <name type="scientific">Colletotrichum truncatum</name>
    <name type="common">Anthracnose fungus</name>
    <name type="synonym">Colletotrichum capsici</name>
    <dbReference type="NCBI Taxonomy" id="5467"/>
    <lineage>
        <taxon>Eukaryota</taxon>
        <taxon>Fungi</taxon>
        <taxon>Dikarya</taxon>
        <taxon>Ascomycota</taxon>
        <taxon>Pezizomycotina</taxon>
        <taxon>Sordariomycetes</taxon>
        <taxon>Hypocreomycetidae</taxon>
        <taxon>Glomerellales</taxon>
        <taxon>Glomerellaceae</taxon>
        <taxon>Colletotrichum</taxon>
        <taxon>Colletotrichum truncatum species complex</taxon>
    </lineage>
</organism>